<dbReference type="InterPro" id="IPR013325">
    <property type="entry name" value="RNA_pol_sigma_r2"/>
</dbReference>
<comment type="caution">
    <text evidence="9">The sequence shown here is derived from an EMBL/GenBank/DDBJ whole genome shotgun (WGS) entry which is preliminary data.</text>
</comment>
<accession>A0A2A9CPP5</accession>
<proteinExistence type="inferred from homology"/>
<dbReference type="SUPFAM" id="SSF88659">
    <property type="entry name" value="Sigma3 and sigma4 domains of RNA polymerase sigma factors"/>
    <property type="match status" value="1"/>
</dbReference>
<keyword evidence="5" id="KW-0804">Transcription</keyword>
<keyword evidence="10" id="KW-1185">Reference proteome</keyword>
<dbReference type="PANTHER" id="PTHR43133:SF8">
    <property type="entry name" value="RNA POLYMERASE SIGMA FACTOR HI_1459-RELATED"/>
    <property type="match status" value="1"/>
</dbReference>
<evidence type="ECO:0000256" key="6">
    <source>
        <dbReference type="SAM" id="MobiDB-lite"/>
    </source>
</evidence>
<evidence type="ECO:0000256" key="1">
    <source>
        <dbReference type="ARBA" id="ARBA00010641"/>
    </source>
</evidence>
<dbReference type="InterPro" id="IPR013249">
    <property type="entry name" value="RNA_pol_sigma70_r4_t2"/>
</dbReference>
<feature type="region of interest" description="Disordered" evidence="6">
    <location>
        <begin position="157"/>
        <end position="181"/>
    </location>
</feature>
<dbReference type="InterPro" id="IPR013324">
    <property type="entry name" value="RNA_pol_sigma_r3/r4-like"/>
</dbReference>
<evidence type="ECO:0000256" key="5">
    <source>
        <dbReference type="ARBA" id="ARBA00023163"/>
    </source>
</evidence>
<evidence type="ECO:0000256" key="2">
    <source>
        <dbReference type="ARBA" id="ARBA00023015"/>
    </source>
</evidence>
<evidence type="ECO:0000256" key="3">
    <source>
        <dbReference type="ARBA" id="ARBA00023082"/>
    </source>
</evidence>
<evidence type="ECO:0000313" key="9">
    <source>
        <dbReference type="EMBL" id="PFG15509.1"/>
    </source>
</evidence>
<dbReference type="SUPFAM" id="SSF88946">
    <property type="entry name" value="Sigma2 domain of RNA polymerase sigma factors"/>
    <property type="match status" value="1"/>
</dbReference>
<comment type="similarity">
    <text evidence="1">Belongs to the sigma-70 factor family. ECF subfamily.</text>
</comment>
<feature type="domain" description="RNA polymerase sigma factor 70 region 4 type 2" evidence="8">
    <location>
        <begin position="107"/>
        <end position="159"/>
    </location>
</feature>
<dbReference type="NCBIfam" id="TIGR02937">
    <property type="entry name" value="sigma70-ECF"/>
    <property type="match status" value="1"/>
</dbReference>
<dbReference type="GO" id="GO:0016987">
    <property type="term" value="F:sigma factor activity"/>
    <property type="evidence" value="ECO:0007669"/>
    <property type="project" value="UniProtKB-KW"/>
</dbReference>
<dbReference type="RefSeq" id="WP_098459136.1">
    <property type="nucleotide sequence ID" value="NZ_PDJC01000001.1"/>
</dbReference>
<keyword evidence="3" id="KW-0731">Sigma factor</keyword>
<dbReference type="Gene3D" id="1.10.1740.10">
    <property type="match status" value="1"/>
</dbReference>
<dbReference type="InterPro" id="IPR014284">
    <property type="entry name" value="RNA_pol_sigma-70_dom"/>
</dbReference>
<sequence>MSTSTPSPSEAEFRRFHQRNSPRVYGYVRRHCDEAECDDVLAEVFVVAWRRWGELPADPIPWLLATARKTLANHWRSRDRRTRLATELAGIRDLSSDDPASVAVERAELLAALAALDQPDREILLLVGWDGLDSAGAAKVLGITPVAARARLSRARHRLASRTETPSGGSRPHSSLLIEGS</sequence>
<dbReference type="Proteomes" id="UP000226079">
    <property type="component" value="Unassembled WGS sequence"/>
</dbReference>
<evidence type="ECO:0000313" key="10">
    <source>
        <dbReference type="Proteomes" id="UP000226079"/>
    </source>
</evidence>
<dbReference type="PANTHER" id="PTHR43133">
    <property type="entry name" value="RNA POLYMERASE ECF-TYPE SIGMA FACTO"/>
    <property type="match status" value="1"/>
</dbReference>
<gene>
    <name evidence="9" type="ORF">ATK74_0028</name>
</gene>
<dbReference type="InterPro" id="IPR007627">
    <property type="entry name" value="RNA_pol_sigma70_r2"/>
</dbReference>
<dbReference type="Pfam" id="PF04542">
    <property type="entry name" value="Sigma70_r2"/>
    <property type="match status" value="1"/>
</dbReference>
<dbReference type="Pfam" id="PF08281">
    <property type="entry name" value="Sigma70_r4_2"/>
    <property type="match status" value="1"/>
</dbReference>
<keyword evidence="2" id="KW-0805">Transcription regulation</keyword>
<protein>
    <submittedName>
        <fullName evidence="9">RNA polymerase sigma-70 factor (ECF subfamily)</fullName>
    </submittedName>
</protein>
<dbReference type="GO" id="GO:0006352">
    <property type="term" value="P:DNA-templated transcription initiation"/>
    <property type="evidence" value="ECO:0007669"/>
    <property type="project" value="InterPro"/>
</dbReference>
<dbReference type="EMBL" id="PDJC01000001">
    <property type="protein sequence ID" value="PFG15509.1"/>
    <property type="molecule type" value="Genomic_DNA"/>
</dbReference>
<evidence type="ECO:0000256" key="4">
    <source>
        <dbReference type="ARBA" id="ARBA00023125"/>
    </source>
</evidence>
<dbReference type="OrthoDB" id="4184921at2"/>
<evidence type="ECO:0000259" key="7">
    <source>
        <dbReference type="Pfam" id="PF04542"/>
    </source>
</evidence>
<keyword evidence="4" id="KW-0238">DNA-binding</keyword>
<dbReference type="AlphaFoldDB" id="A0A2A9CPP5"/>
<reference evidence="9 10" key="1">
    <citation type="submission" date="2017-10" db="EMBL/GenBank/DDBJ databases">
        <title>Sequencing the genomes of 1000 actinobacteria strains.</title>
        <authorList>
            <person name="Klenk H.-P."/>
        </authorList>
    </citation>
    <scope>NUCLEOTIDE SEQUENCE [LARGE SCALE GENOMIC DNA]</scope>
    <source>
        <strain evidence="9 10">DSM 15597</strain>
    </source>
</reference>
<evidence type="ECO:0000259" key="8">
    <source>
        <dbReference type="Pfam" id="PF08281"/>
    </source>
</evidence>
<name>A0A2A9CPP5_9ACTN</name>
<dbReference type="GO" id="GO:0003677">
    <property type="term" value="F:DNA binding"/>
    <property type="evidence" value="ECO:0007669"/>
    <property type="project" value="UniProtKB-KW"/>
</dbReference>
<organism evidence="9 10">
    <name type="scientific">Propionicimonas paludicola</name>
    <dbReference type="NCBI Taxonomy" id="185243"/>
    <lineage>
        <taxon>Bacteria</taxon>
        <taxon>Bacillati</taxon>
        <taxon>Actinomycetota</taxon>
        <taxon>Actinomycetes</taxon>
        <taxon>Propionibacteriales</taxon>
        <taxon>Nocardioidaceae</taxon>
        <taxon>Propionicimonas</taxon>
    </lineage>
</organism>
<dbReference type="InterPro" id="IPR039425">
    <property type="entry name" value="RNA_pol_sigma-70-like"/>
</dbReference>
<feature type="domain" description="RNA polymerase sigma-70 region 2" evidence="7">
    <location>
        <begin position="18"/>
        <end position="81"/>
    </location>
</feature>
<dbReference type="InterPro" id="IPR036388">
    <property type="entry name" value="WH-like_DNA-bd_sf"/>
</dbReference>
<dbReference type="Gene3D" id="1.10.10.10">
    <property type="entry name" value="Winged helix-like DNA-binding domain superfamily/Winged helix DNA-binding domain"/>
    <property type="match status" value="1"/>
</dbReference>